<feature type="region of interest" description="Disordered" evidence="8">
    <location>
        <begin position="90"/>
        <end position="113"/>
    </location>
</feature>
<dbReference type="GeneID" id="19890463"/>
<comment type="subcellular location">
    <subcellularLocation>
        <location evidence="1">Nucleus</location>
    </subcellularLocation>
</comment>
<dbReference type="SMART" id="SM00066">
    <property type="entry name" value="GAL4"/>
    <property type="match status" value="1"/>
</dbReference>
<accession>J4VYX1</accession>
<dbReference type="GO" id="GO:0000981">
    <property type="term" value="F:DNA-binding transcription factor activity, RNA polymerase II-specific"/>
    <property type="evidence" value="ECO:0007669"/>
    <property type="project" value="InterPro"/>
</dbReference>
<dbReference type="OrthoDB" id="4424523at2759"/>
<dbReference type="InterPro" id="IPR052202">
    <property type="entry name" value="Yeast_MetPath_Reg"/>
</dbReference>
<keyword evidence="6" id="KW-0804">Transcription</keyword>
<dbReference type="PANTHER" id="PTHR47782">
    <property type="entry name" value="ZN(II)2CYS6 TRANSCRIPTION FACTOR (EUROFUNG)-RELATED"/>
    <property type="match status" value="1"/>
</dbReference>
<dbReference type="PROSITE" id="PS00463">
    <property type="entry name" value="ZN2_CY6_FUNGAL_1"/>
    <property type="match status" value="1"/>
</dbReference>
<keyword evidence="2" id="KW-0479">Metal-binding</keyword>
<protein>
    <submittedName>
        <fullName evidence="10">Putative Zn(II)2Cys6 transcription factor</fullName>
    </submittedName>
</protein>
<evidence type="ECO:0000313" key="10">
    <source>
        <dbReference type="EMBL" id="EJP63525.1"/>
    </source>
</evidence>
<dbReference type="InterPro" id="IPR001138">
    <property type="entry name" value="Zn2Cys6_DnaBD"/>
</dbReference>
<keyword evidence="5" id="KW-0238">DNA-binding</keyword>
<dbReference type="PROSITE" id="PS50048">
    <property type="entry name" value="ZN2_CY6_FUNGAL_2"/>
    <property type="match status" value="1"/>
</dbReference>
<dbReference type="InParanoid" id="J4VYX1"/>
<dbReference type="CDD" id="cd00067">
    <property type="entry name" value="GAL4"/>
    <property type="match status" value="1"/>
</dbReference>
<evidence type="ECO:0000256" key="7">
    <source>
        <dbReference type="ARBA" id="ARBA00023242"/>
    </source>
</evidence>
<gene>
    <name evidence="10" type="ORF">BBA_07451</name>
</gene>
<keyword evidence="7" id="KW-0539">Nucleus</keyword>
<dbReference type="Pfam" id="PF00172">
    <property type="entry name" value="Zn_clus"/>
    <property type="match status" value="1"/>
</dbReference>
<name>J4VYX1_BEAB2</name>
<evidence type="ECO:0000259" key="9">
    <source>
        <dbReference type="PROSITE" id="PS50048"/>
    </source>
</evidence>
<dbReference type="EMBL" id="JH725174">
    <property type="protein sequence ID" value="EJP63525.1"/>
    <property type="molecule type" value="Genomic_DNA"/>
</dbReference>
<dbReference type="GO" id="GO:0008270">
    <property type="term" value="F:zinc ion binding"/>
    <property type="evidence" value="ECO:0007669"/>
    <property type="project" value="InterPro"/>
</dbReference>
<evidence type="ECO:0000256" key="5">
    <source>
        <dbReference type="ARBA" id="ARBA00023125"/>
    </source>
</evidence>
<evidence type="ECO:0000256" key="1">
    <source>
        <dbReference type="ARBA" id="ARBA00004123"/>
    </source>
</evidence>
<dbReference type="HOGENOM" id="CLU_771560_0_0_1"/>
<dbReference type="Proteomes" id="UP000002762">
    <property type="component" value="Unassembled WGS sequence"/>
</dbReference>
<reference evidence="10 11" key="1">
    <citation type="journal article" date="2012" name="Sci. Rep.">
        <title>Genomic perspectives on the evolution of fungal entomopathogenicity in Beauveria bassiana.</title>
        <authorList>
            <person name="Xiao G."/>
            <person name="Ying S.H."/>
            <person name="Zheng P."/>
            <person name="Wang Z.L."/>
            <person name="Zhang S."/>
            <person name="Xie X.Q."/>
            <person name="Shang Y."/>
            <person name="St Leger R.J."/>
            <person name="Zhao G.P."/>
            <person name="Wang C."/>
            <person name="Feng M.G."/>
        </authorList>
    </citation>
    <scope>NUCLEOTIDE SEQUENCE [LARGE SCALE GENOMIC DNA]</scope>
    <source>
        <strain evidence="10 11">ARSEF 2860</strain>
    </source>
</reference>
<dbReference type="AlphaFoldDB" id="J4VYX1"/>
<dbReference type="SUPFAM" id="SSF57701">
    <property type="entry name" value="Zn2/Cys6 DNA-binding domain"/>
    <property type="match status" value="1"/>
</dbReference>
<feature type="region of interest" description="Disordered" evidence="8">
    <location>
        <begin position="130"/>
        <end position="152"/>
    </location>
</feature>
<feature type="domain" description="Zn(2)-C6 fungal-type" evidence="9">
    <location>
        <begin position="30"/>
        <end position="60"/>
    </location>
</feature>
<dbReference type="STRING" id="655819.J4VYX1"/>
<keyword evidence="3" id="KW-0862">Zinc</keyword>
<dbReference type="RefSeq" id="XP_008600770.1">
    <property type="nucleotide sequence ID" value="XM_008602548.1"/>
</dbReference>
<organism evidence="10 11">
    <name type="scientific">Beauveria bassiana (strain ARSEF 2860)</name>
    <name type="common">White muscardine disease fungus</name>
    <name type="synonym">Tritirachium shiotae</name>
    <dbReference type="NCBI Taxonomy" id="655819"/>
    <lineage>
        <taxon>Eukaryota</taxon>
        <taxon>Fungi</taxon>
        <taxon>Dikarya</taxon>
        <taxon>Ascomycota</taxon>
        <taxon>Pezizomycotina</taxon>
        <taxon>Sordariomycetes</taxon>
        <taxon>Hypocreomycetidae</taxon>
        <taxon>Hypocreales</taxon>
        <taxon>Cordycipitaceae</taxon>
        <taxon>Beauveria</taxon>
    </lineage>
</organism>
<evidence type="ECO:0000256" key="3">
    <source>
        <dbReference type="ARBA" id="ARBA00022833"/>
    </source>
</evidence>
<evidence type="ECO:0000256" key="8">
    <source>
        <dbReference type="SAM" id="MobiDB-lite"/>
    </source>
</evidence>
<keyword evidence="4" id="KW-0805">Transcription regulation</keyword>
<evidence type="ECO:0000256" key="4">
    <source>
        <dbReference type="ARBA" id="ARBA00023015"/>
    </source>
</evidence>
<dbReference type="GO" id="GO:0045944">
    <property type="term" value="P:positive regulation of transcription by RNA polymerase II"/>
    <property type="evidence" value="ECO:0007669"/>
    <property type="project" value="TreeGrafter"/>
</dbReference>
<dbReference type="CDD" id="cd14653">
    <property type="entry name" value="ZIP_Gal4p-like"/>
    <property type="match status" value="1"/>
</dbReference>
<dbReference type="GO" id="GO:0005634">
    <property type="term" value="C:nucleus"/>
    <property type="evidence" value="ECO:0007669"/>
    <property type="project" value="UniProtKB-SubCell"/>
</dbReference>
<dbReference type="PANTHER" id="PTHR47782:SF12">
    <property type="entry name" value="ZN(II)2CYS6 TRANSCRIPTION FACTOR (EUROFUNG)"/>
    <property type="match status" value="1"/>
</dbReference>
<proteinExistence type="predicted"/>
<dbReference type="InterPro" id="IPR036864">
    <property type="entry name" value="Zn2-C6_fun-type_DNA-bd_sf"/>
</dbReference>
<dbReference type="Gene3D" id="4.10.240.10">
    <property type="entry name" value="Zn(2)-C6 fungal-type DNA-binding domain"/>
    <property type="match status" value="1"/>
</dbReference>
<evidence type="ECO:0000256" key="6">
    <source>
        <dbReference type="ARBA" id="ARBA00023163"/>
    </source>
</evidence>
<evidence type="ECO:0000313" key="11">
    <source>
        <dbReference type="Proteomes" id="UP000002762"/>
    </source>
</evidence>
<dbReference type="GO" id="GO:0043565">
    <property type="term" value="F:sequence-specific DNA binding"/>
    <property type="evidence" value="ECO:0007669"/>
    <property type="project" value="TreeGrafter"/>
</dbReference>
<sequence>MKPRTSQPLRSRRAKGSAVRVRVGARTHIACVGCKDSKVKCDGQVPACGNCQRLHLTCVVQDSSTKRRQARDYLNQLEQRVNLLEEQLREANSGQVPVPGRESDASWDADFDQSEGDDLASIEVISQSGTALNGTRRPRSPSQRTPESSRHLNTADIIEERMQIDGHRSWGFVIYRTTYANDEDWARCLSRIHEATQDCFEFYNGQDVLDLRQSTIMDNVQIFDGIDSHAIRDHFRQWVTDNLVEEQGEQSQTTSYLSPRYRFAIQIDAEALGSIVNQPDLTYLMLPVDQRGWLKLIDADWRAGRWSADEGYEAIEGITQEDVGWMKQPWSDVHGNLYARCYDRNFWPISYVRPPALAH</sequence>
<keyword evidence="11" id="KW-1185">Reference proteome</keyword>
<evidence type="ECO:0000256" key="2">
    <source>
        <dbReference type="ARBA" id="ARBA00022723"/>
    </source>
</evidence>